<proteinExistence type="predicted"/>
<dbReference type="InterPro" id="IPR052927">
    <property type="entry name" value="DCC_oxidoreductase"/>
</dbReference>
<dbReference type="RefSeq" id="WP_380252075.1">
    <property type="nucleotide sequence ID" value="NZ_JBHUII010000004.1"/>
</dbReference>
<reference evidence="2" key="1">
    <citation type="journal article" date="2019" name="Int. J. Syst. Evol. Microbiol.">
        <title>The Global Catalogue of Microorganisms (GCM) 10K type strain sequencing project: providing services to taxonomists for standard genome sequencing and annotation.</title>
        <authorList>
            <consortium name="The Broad Institute Genomics Platform"/>
            <consortium name="The Broad Institute Genome Sequencing Center for Infectious Disease"/>
            <person name="Wu L."/>
            <person name="Ma J."/>
        </authorList>
    </citation>
    <scope>NUCLEOTIDE SEQUENCE [LARGE SCALE GENOMIC DNA]</scope>
    <source>
        <strain evidence="2">CGMCC 4.7192</strain>
    </source>
</reference>
<keyword evidence="2" id="KW-1185">Reference proteome</keyword>
<dbReference type="Pfam" id="PF04134">
    <property type="entry name" value="DCC1-like"/>
    <property type="match status" value="1"/>
</dbReference>
<name>A0ABW5BNH3_9PROT</name>
<sequence length="155" mass="17680">MSTAPLSQTDYSYRTDPTVPKFDDRRPLLVYDGVCVLCSGFIKFVIKNDKDEKFQFTAAQSKLGQALFRHYNLDTINFETNLLISNGQAYGKMSAFSNCTKLFPYPARILSLSGLIPSPLDNWLYDMIAQNRYSFFGKDESCLIPTGDLKQRFLE</sequence>
<protein>
    <submittedName>
        <fullName evidence="1">Thiol-disulfide oxidoreductase DCC family protein</fullName>
    </submittedName>
</protein>
<dbReference type="Proteomes" id="UP001597294">
    <property type="component" value="Unassembled WGS sequence"/>
</dbReference>
<dbReference type="PANTHER" id="PTHR33639:SF2">
    <property type="entry name" value="DUF393 DOMAIN-CONTAINING PROTEIN"/>
    <property type="match status" value="1"/>
</dbReference>
<organism evidence="1 2">
    <name type="scientific">Kiloniella antarctica</name>
    <dbReference type="NCBI Taxonomy" id="1550907"/>
    <lineage>
        <taxon>Bacteria</taxon>
        <taxon>Pseudomonadati</taxon>
        <taxon>Pseudomonadota</taxon>
        <taxon>Alphaproteobacteria</taxon>
        <taxon>Rhodospirillales</taxon>
        <taxon>Kiloniellaceae</taxon>
        <taxon>Kiloniella</taxon>
    </lineage>
</organism>
<accession>A0ABW5BNH3</accession>
<comment type="caution">
    <text evidence="1">The sequence shown here is derived from an EMBL/GenBank/DDBJ whole genome shotgun (WGS) entry which is preliminary data.</text>
</comment>
<evidence type="ECO:0000313" key="2">
    <source>
        <dbReference type="Proteomes" id="UP001597294"/>
    </source>
</evidence>
<dbReference type="InterPro" id="IPR007263">
    <property type="entry name" value="DCC1-like"/>
</dbReference>
<dbReference type="PANTHER" id="PTHR33639">
    <property type="entry name" value="THIOL-DISULFIDE OXIDOREDUCTASE DCC"/>
    <property type="match status" value="1"/>
</dbReference>
<evidence type="ECO:0000313" key="1">
    <source>
        <dbReference type="EMBL" id="MFD2206470.1"/>
    </source>
</evidence>
<gene>
    <name evidence="1" type="ORF">ACFSKO_12630</name>
</gene>
<dbReference type="EMBL" id="JBHUII010000004">
    <property type="protein sequence ID" value="MFD2206470.1"/>
    <property type="molecule type" value="Genomic_DNA"/>
</dbReference>